<accession>A0A0D7BEX6</accession>
<feature type="region of interest" description="Disordered" evidence="3">
    <location>
        <begin position="1"/>
        <end position="45"/>
    </location>
</feature>
<gene>
    <name evidence="6" type="ORF">CYLTODRAFT_373449</name>
</gene>
<dbReference type="GO" id="GO:0007165">
    <property type="term" value="P:signal transduction"/>
    <property type="evidence" value="ECO:0007669"/>
    <property type="project" value="InterPro"/>
</dbReference>
<feature type="region of interest" description="Disordered" evidence="3">
    <location>
        <begin position="890"/>
        <end position="952"/>
    </location>
</feature>
<feature type="compositionally biased region" description="Low complexity" evidence="3">
    <location>
        <begin position="263"/>
        <end position="273"/>
    </location>
</feature>
<feature type="region of interest" description="Disordered" evidence="3">
    <location>
        <begin position="133"/>
        <end position="168"/>
    </location>
</feature>
<evidence type="ECO:0000259" key="5">
    <source>
        <dbReference type="PROSITE" id="PS50200"/>
    </source>
</evidence>
<feature type="compositionally biased region" description="Polar residues" evidence="3">
    <location>
        <begin position="1045"/>
        <end position="1063"/>
    </location>
</feature>
<feature type="compositionally biased region" description="Polar residues" evidence="3">
    <location>
        <begin position="245"/>
        <end position="254"/>
    </location>
</feature>
<reference evidence="6 7" key="1">
    <citation type="journal article" date="2015" name="Fungal Genet. Biol.">
        <title>Evolution of novel wood decay mechanisms in Agaricales revealed by the genome sequences of Fistulina hepatica and Cylindrobasidium torrendii.</title>
        <authorList>
            <person name="Floudas D."/>
            <person name="Held B.W."/>
            <person name="Riley R."/>
            <person name="Nagy L.G."/>
            <person name="Koehler G."/>
            <person name="Ransdell A.S."/>
            <person name="Younus H."/>
            <person name="Chow J."/>
            <person name="Chiniquy J."/>
            <person name="Lipzen A."/>
            <person name="Tritt A."/>
            <person name="Sun H."/>
            <person name="Haridas S."/>
            <person name="LaButti K."/>
            <person name="Ohm R.A."/>
            <person name="Kues U."/>
            <person name="Blanchette R.A."/>
            <person name="Grigoriev I.V."/>
            <person name="Minto R.E."/>
            <person name="Hibbett D.S."/>
        </authorList>
    </citation>
    <scope>NUCLEOTIDE SEQUENCE [LARGE SCALE GENOMIC DNA]</scope>
    <source>
        <strain evidence="6 7">FP15055 ss-10</strain>
    </source>
</reference>
<dbReference type="Pfam" id="PF00788">
    <property type="entry name" value="RA"/>
    <property type="match status" value="1"/>
</dbReference>
<feature type="compositionally biased region" description="Basic and acidic residues" evidence="3">
    <location>
        <begin position="411"/>
        <end position="426"/>
    </location>
</feature>
<proteinExistence type="predicted"/>
<organism evidence="6 7">
    <name type="scientific">Cylindrobasidium torrendii FP15055 ss-10</name>
    <dbReference type="NCBI Taxonomy" id="1314674"/>
    <lineage>
        <taxon>Eukaryota</taxon>
        <taxon>Fungi</taxon>
        <taxon>Dikarya</taxon>
        <taxon>Basidiomycota</taxon>
        <taxon>Agaricomycotina</taxon>
        <taxon>Agaricomycetes</taxon>
        <taxon>Agaricomycetidae</taxon>
        <taxon>Agaricales</taxon>
        <taxon>Marasmiineae</taxon>
        <taxon>Physalacriaceae</taxon>
        <taxon>Cylindrobasidium</taxon>
    </lineage>
</organism>
<keyword evidence="7" id="KW-1185">Reference proteome</keyword>
<keyword evidence="1 2" id="KW-0728">SH3 domain</keyword>
<feature type="compositionally biased region" description="Basic and acidic residues" evidence="3">
    <location>
        <begin position="904"/>
        <end position="924"/>
    </location>
</feature>
<dbReference type="OrthoDB" id="196165at2759"/>
<feature type="compositionally biased region" description="Polar residues" evidence="3">
    <location>
        <begin position="495"/>
        <end position="520"/>
    </location>
</feature>
<evidence type="ECO:0000256" key="2">
    <source>
        <dbReference type="PROSITE-ProRule" id="PRU00192"/>
    </source>
</evidence>
<dbReference type="GO" id="GO:0051286">
    <property type="term" value="C:cell tip"/>
    <property type="evidence" value="ECO:0007669"/>
    <property type="project" value="TreeGrafter"/>
</dbReference>
<dbReference type="Proteomes" id="UP000054007">
    <property type="component" value="Unassembled WGS sequence"/>
</dbReference>
<feature type="region of interest" description="Disordered" evidence="3">
    <location>
        <begin position="223"/>
        <end position="481"/>
    </location>
</feature>
<dbReference type="PROSITE" id="PS50200">
    <property type="entry name" value="RA"/>
    <property type="match status" value="1"/>
</dbReference>
<evidence type="ECO:0008006" key="8">
    <source>
        <dbReference type="Google" id="ProtNLM"/>
    </source>
</evidence>
<dbReference type="PROSITE" id="PS50002">
    <property type="entry name" value="SH3"/>
    <property type="match status" value="1"/>
</dbReference>
<dbReference type="InterPro" id="IPR000159">
    <property type="entry name" value="RA_dom"/>
</dbReference>
<feature type="compositionally biased region" description="Basic and acidic residues" evidence="3">
    <location>
        <begin position="1"/>
        <end position="11"/>
    </location>
</feature>
<evidence type="ECO:0000256" key="1">
    <source>
        <dbReference type="ARBA" id="ARBA00022443"/>
    </source>
</evidence>
<dbReference type="SMART" id="SM00326">
    <property type="entry name" value="SH3"/>
    <property type="match status" value="1"/>
</dbReference>
<feature type="domain" description="SH3" evidence="4">
    <location>
        <begin position="56"/>
        <end position="117"/>
    </location>
</feature>
<dbReference type="InterPro" id="IPR036028">
    <property type="entry name" value="SH3-like_dom_sf"/>
</dbReference>
<dbReference type="InterPro" id="IPR053039">
    <property type="entry name" value="Polarity_Bud-Selection_Reg"/>
</dbReference>
<dbReference type="Gene3D" id="2.30.30.40">
    <property type="entry name" value="SH3 Domains"/>
    <property type="match status" value="1"/>
</dbReference>
<feature type="compositionally biased region" description="Basic and acidic residues" evidence="3">
    <location>
        <begin position="331"/>
        <end position="347"/>
    </location>
</feature>
<dbReference type="STRING" id="1314674.A0A0D7BEX6"/>
<feature type="compositionally biased region" description="Basic and acidic residues" evidence="3">
    <location>
        <begin position="227"/>
        <end position="243"/>
    </location>
</feature>
<evidence type="ECO:0000313" key="7">
    <source>
        <dbReference type="Proteomes" id="UP000054007"/>
    </source>
</evidence>
<protein>
    <recommendedName>
        <fullName evidence="8">SH3 domain-containing protein</fullName>
    </recommendedName>
</protein>
<feature type="compositionally biased region" description="Acidic residues" evidence="3">
    <location>
        <begin position="30"/>
        <end position="45"/>
    </location>
</feature>
<feature type="compositionally biased region" description="Low complexity" evidence="3">
    <location>
        <begin position="460"/>
        <end position="472"/>
    </location>
</feature>
<dbReference type="CDD" id="cd17043">
    <property type="entry name" value="RA"/>
    <property type="match status" value="1"/>
</dbReference>
<feature type="compositionally biased region" description="Acidic residues" evidence="3">
    <location>
        <begin position="12"/>
        <end position="22"/>
    </location>
</feature>
<feature type="region of interest" description="Disordered" evidence="3">
    <location>
        <begin position="1025"/>
        <end position="1064"/>
    </location>
</feature>
<dbReference type="SUPFAM" id="SSF54236">
    <property type="entry name" value="Ubiquitin-like"/>
    <property type="match status" value="1"/>
</dbReference>
<dbReference type="GO" id="GO:0015630">
    <property type="term" value="C:microtubule cytoskeleton"/>
    <property type="evidence" value="ECO:0007669"/>
    <property type="project" value="TreeGrafter"/>
</dbReference>
<dbReference type="GO" id="GO:0008104">
    <property type="term" value="P:intracellular protein localization"/>
    <property type="evidence" value="ECO:0007669"/>
    <property type="project" value="TreeGrafter"/>
</dbReference>
<dbReference type="EMBL" id="KN880491">
    <property type="protein sequence ID" value="KIY69058.1"/>
    <property type="molecule type" value="Genomic_DNA"/>
</dbReference>
<dbReference type="PANTHER" id="PTHR47775:SF1">
    <property type="entry name" value="BUD SITE SELECTION PROTEIN 14"/>
    <property type="match status" value="1"/>
</dbReference>
<dbReference type="SUPFAM" id="SSF50044">
    <property type="entry name" value="SH3-domain"/>
    <property type="match status" value="1"/>
</dbReference>
<feature type="domain" description="Ras-associating" evidence="5">
    <location>
        <begin position="546"/>
        <end position="676"/>
    </location>
</feature>
<dbReference type="InterPro" id="IPR001452">
    <property type="entry name" value="SH3_domain"/>
</dbReference>
<sequence>MSDDLRNRQEEHDELTDDSYGQEEEHSVLEDDDDDDGIGYEDDDLTSELSIPNEVIDFDLVYAFHSFAATVEGQANVVRGDSLSLMDDSNSYWWLVRVIKTEEIGYIPAENIETPFERLARLNKHRNVELAKPTQIEERLVPGRGGTRSGSNNPSPSPDTRDDTGPRSIVFNSRAHVSRYLPAIWGEDEGFDDDEDEEEDWDLEPFEYEPPNVAEANAVRAASLRGQAREAPKPAVVDDRMDWDSTPTQDQHNIPLTPPAEPTPQLSPLLPTQEPSPPHTPASSAPRRFDLEETVETKKLTATPDVLREEDEDDGATGPLLPSALMQQQRAVDEAKRKAAYEKEQARKKARGPVPPVQVENGRGSPGSTSSSKLRKSPSIDLSDNSGDEAKGKKKGGVLSSLFGRKKDKKISKDRAPVSSADRRASADVTPAEPAPRPSTSPTTSAALQQQRDAVRVVKPSASAASLSASPPQISTLRQHDQEQQAIYLQYLHRSPSSEPRPSYGLQSASTVRQDPNTTGLGPPVARQRPGSLVLPAATSITSMSELNVMRIFAGDLLDTDSTFKTVLLSSSTTARDLVKQAMQRFRIDMDDQSDYYLAVKQIEGAPNELSDDDKPLVIFESMVEAVMLPKVNRSSMGSISSVSSQLSLHPAINKLHMNDFTDDSAVKFYLNKRQDEGQRTPTAERPDPPAQHLAVPIAEASSLRYALQLVIHPKDLPDNMTIDVASGVIVPKGPTTQRMSVSSGIDLSKVFMVPKHVTVAEAIELGLDKFGIPDGVVDGGDEVEDRSLRRGSAVRVRYGLTVSANGQERELNPSSKVIDAFPSPPTLKNINRSSREMKRRSAESVLLLASMDDLEEEAPTFILRRASAPRSRNHPSAPLDELALRNRYRDSVSSQASSGAEPKSPRSPREIIEAQRQAKRDNQRAVLTSRRNSARGLDVHLPGNNNSMLRSARNASNPERMRYFYMDKDGETHDIGDLVEGEYRSADSKGTDLLETVVKRSGEDGGLGLQRLLSKVTAGKGFLKKEGNRHHATRSSLSSSLSSRYSMEQLSRASDSVQPTRNGNKKLFLPQDDFGVSRMLAVIECRAARAAPPDAHLRAVRLDAVDEMLFGRALDSSVLHPAVRDIYAGAFRELDDMDKYLDDMLSKEQTARIPLAHD</sequence>
<feature type="compositionally biased region" description="Basic and acidic residues" evidence="3">
    <location>
        <begin position="287"/>
        <end position="299"/>
    </location>
</feature>
<evidence type="ECO:0000259" key="4">
    <source>
        <dbReference type="PROSITE" id="PS50002"/>
    </source>
</evidence>
<dbReference type="GO" id="GO:0030950">
    <property type="term" value="P:establishment or maintenance of actin cytoskeleton polarity"/>
    <property type="evidence" value="ECO:0007669"/>
    <property type="project" value="TreeGrafter"/>
</dbReference>
<dbReference type="Gene3D" id="3.10.20.90">
    <property type="entry name" value="Phosphatidylinositol 3-kinase Catalytic Subunit, Chain A, domain 1"/>
    <property type="match status" value="1"/>
</dbReference>
<evidence type="ECO:0000256" key="3">
    <source>
        <dbReference type="SAM" id="MobiDB-lite"/>
    </source>
</evidence>
<dbReference type="AlphaFoldDB" id="A0A0D7BEX6"/>
<dbReference type="SMART" id="SM00314">
    <property type="entry name" value="RA"/>
    <property type="match status" value="1"/>
</dbReference>
<feature type="region of interest" description="Disordered" evidence="3">
    <location>
        <begin position="494"/>
        <end position="531"/>
    </location>
</feature>
<dbReference type="InterPro" id="IPR029071">
    <property type="entry name" value="Ubiquitin-like_domsf"/>
</dbReference>
<dbReference type="PANTHER" id="PTHR47775">
    <property type="entry name" value="BUD SITE SELECTION PROTEIN 14"/>
    <property type="match status" value="1"/>
</dbReference>
<evidence type="ECO:0000313" key="6">
    <source>
        <dbReference type="EMBL" id="KIY69058.1"/>
    </source>
</evidence>
<feature type="region of interest" description="Disordered" evidence="3">
    <location>
        <begin position="809"/>
        <end position="837"/>
    </location>
</feature>
<name>A0A0D7BEX6_9AGAR</name>